<protein>
    <submittedName>
        <fullName evidence="1">IS30 family transposase</fullName>
    </submittedName>
</protein>
<dbReference type="EMBL" id="CP093255">
    <property type="protein sequence ID" value="UNH38997.1"/>
    <property type="molecule type" value="Genomic_DNA"/>
</dbReference>
<proteinExistence type="predicted"/>
<keyword evidence="2" id="KW-1185">Reference proteome</keyword>
<gene>
    <name evidence="1" type="ORF">MNY70_00460</name>
</gene>
<evidence type="ECO:0000313" key="1">
    <source>
        <dbReference type="EMBL" id="UNH38997.1"/>
    </source>
</evidence>
<dbReference type="Proteomes" id="UP000829420">
    <property type="component" value="Chromosome"/>
</dbReference>
<sequence>MKPRKRIYYTPEQKAIIWDRYKQGDSLHEIARMFDRYHSSIMPTIYQTGGFRPPVRKRHRLSLSLDEREEISRGLAEKCSIREIAKKISRAPSTVSREIRRHGGLTNYRAVKADKTAWDNALRPKACKLSKNATLCKIIAEKMHQGWSPEQIAGWLKRNYPDAQEMHVSHETIYKTLFIQTRGALKKELQQYLRSRRTVRKSRTTSLKGKGLGSIPNAVPISERPPTVADRAVPGHWEGDLIQGSKNSYIVTLVERHSRYVMLAKISDNKTITVISALIKQAQKLPAELYKTLTWDRGVEMTNHTVFTVATDIQVYFCDPQSPWQRGSNENTNRLLRQYFPKGTDLSVHSQQRLNSVARQLNERPRKTLDYESPAERFNQCVASIG</sequence>
<accession>A0ACD3Y777</accession>
<reference evidence="1" key="1">
    <citation type="submission" date="2022-03" db="EMBL/GenBank/DDBJ databases">
        <title>ESBL-producing Moellerella wisconsensis and Escherichia marmotae isolated from wild game meat.</title>
        <authorList>
            <person name="Biggel M."/>
        </authorList>
    </citation>
    <scope>NUCLEOTIDE SEQUENCE</scope>
    <source>
        <strain evidence="1">W1</strain>
    </source>
</reference>
<evidence type="ECO:0000313" key="2">
    <source>
        <dbReference type="Proteomes" id="UP000829420"/>
    </source>
</evidence>
<name>A0ACD3Y777_9GAMM</name>
<organism evidence="1 2">
    <name type="scientific">Moellerella wisconsensis</name>
    <dbReference type="NCBI Taxonomy" id="158849"/>
    <lineage>
        <taxon>Bacteria</taxon>
        <taxon>Pseudomonadati</taxon>
        <taxon>Pseudomonadota</taxon>
        <taxon>Gammaproteobacteria</taxon>
        <taxon>Enterobacterales</taxon>
        <taxon>Morganellaceae</taxon>
        <taxon>Moellerella</taxon>
    </lineage>
</organism>